<accession>J9GP36</accession>
<protein>
    <submittedName>
        <fullName evidence="1">Uncharacterized protein</fullName>
    </submittedName>
</protein>
<gene>
    <name evidence="1" type="ORF">EVA_10190</name>
</gene>
<comment type="caution">
    <text evidence="1">The sequence shown here is derived from an EMBL/GenBank/DDBJ whole genome shotgun (WGS) entry which is preliminary data.</text>
</comment>
<dbReference type="AlphaFoldDB" id="J9GP36"/>
<organism evidence="1">
    <name type="scientific">gut metagenome</name>
    <dbReference type="NCBI Taxonomy" id="749906"/>
    <lineage>
        <taxon>unclassified sequences</taxon>
        <taxon>metagenomes</taxon>
        <taxon>organismal metagenomes</taxon>
    </lineage>
</organism>
<proteinExistence type="predicted"/>
<dbReference type="EMBL" id="AMCI01002852">
    <property type="protein sequence ID" value="EJX01705.1"/>
    <property type="molecule type" value="Genomic_DNA"/>
</dbReference>
<sequence length="53" mass="6202">MILMQKMRGTNMYSVQPCIQKILQLIACLTTRKFVCKCLCPLRILVYSKTDVY</sequence>
<evidence type="ECO:0000313" key="1">
    <source>
        <dbReference type="EMBL" id="EJX01705.1"/>
    </source>
</evidence>
<name>J9GP36_9ZZZZ</name>
<reference evidence="1" key="1">
    <citation type="journal article" date="2012" name="PLoS ONE">
        <title>Gene sets for utilization of primary and secondary nutrition supplies in the distal gut of endangered iberian lynx.</title>
        <authorList>
            <person name="Alcaide M."/>
            <person name="Messina E."/>
            <person name="Richter M."/>
            <person name="Bargiela R."/>
            <person name="Peplies J."/>
            <person name="Huws S.A."/>
            <person name="Newbold C.J."/>
            <person name="Golyshin P.N."/>
            <person name="Simon M.A."/>
            <person name="Lopez G."/>
            <person name="Yakimov M.M."/>
            <person name="Ferrer M."/>
        </authorList>
    </citation>
    <scope>NUCLEOTIDE SEQUENCE</scope>
</reference>